<accession>A0ABR0SEF0</accession>
<reference evidence="2 3" key="1">
    <citation type="submission" date="2024-01" db="EMBL/GenBank/DDBJ databases">
        <title>Complete genome of Cladobotryum mycophilum ATHUM6906.</title>
        <authorList>
            <person name="Christinaki A.C."/>
            <person name="Myridakis A.I."/>
            <person name="Kouvelis V.N."/>
        </authorList>
    </citation>
    <scope>NUCLEOTIDE SEQUENCE [LARGE SCALE GENOMIC DNA]</scope>
    <source>
        <strain evidence="2 3">ATHUM6906</strain>
    </source>
</reference>
<name>A0ABR0SEF0_9HYPO</name>
<evidence type="ECO:0008006" key="4">
    <source>
        <dbReference type="Google" id="ProtNLM"/>
    </source>
</evidence>
<keyword evidence="3" id="KW-1185">Reference proteome</keyword>
<evidence type="ECO:0000313" key="2">
    <source>
        <dbReference type="EMBL" id="KAK5990520.1"/>
    </source>
</evidence>
<proteinExistence type="predicted"/>
<feature type="compositionally biased region" description="Low complexity" evidence="1">
    <location>
        <begin position="1"/>
        <end position="12"/>
    </location>
</feature>
<dbReference type="Proteomes" id="UP001338125">
    <property type="component" value="Unassembled WGS sequence"/>
</dbReference>
<protein>
    <recommendedName>
        <fullName evidence="4">F-box domain-containing protein</fullName>
    </recommendedName>
</protein>
<sequence length="336" mass="38073">MESLPSSSSSSSQVADATVSSQPRLPPELLLDIIEAVLPANPHALIPTCHISARTLLSLCRVSRATYKRASELLRQRCMYLDSSLRLADVLSCMPRIVPSLPATVSLKHITSLYLAPFGASLDDPLTAGSVRDLLCEVCETLRRLVVKMPFSSLDPLEDRLGVRRTLREGFEQLYRLEEFVCLEEYPFLSVPDAHTDIWRLWPDLKRLVLFRVPMNSHWLWWDIATLPRLEHVVLARPLCVDAVNIKDEYFHKLPRDDDRLGREIKIVLMDAAYEIQGVRTDGWGEVDAEGRMTVETYEVPLPFYGDGSEGELVTEWVKRGALDGSIWEWEGEVVS</sequence>
<comment type="caution">
    <text evidence="2">The sequence shown here is derived from an EMBL/GenBank/DDBJ whole genome shotgun (WGS) entry which is preliminary data.</text>
</comment>
<evidence type="ECO:0000313" key="3">
    <source>
        <dbReference type="Proteomes" id="UP001338125"/>
    </source>
</evidence>
<gene>
    <name evidence="2" type="ORF">PT974_08789</name>
</gene>
<dbReference type="EMBL" id="JAVFKD010000014">
    <property type="protein sequence ID" value="KAK5990520.1"/>
    <property type="molecule type" value="Genomic_DNA"/>
</dbReference>
<feature type="region of interest" description="Disordered" evidence="1">
    <location>
        <begin position="1"/>
        <end position="20"/>
    </location>
</feature>
<organism evidence="2 3">
    <name type="scientific">Cladobotryum mycophilum</name>
    <dbReference type="NCBI Taxonomy" id="491253"/>
    <lineage>
        <taxon>Eukaryota</taxon>
        <taxon>Fungi</taxon>
        <taxon>Dikarya</taxon>
        <taxon>Ascomycota</taxon>
        <taxon>Pezizomycotina</taxon>
        <taxon>Sordariomycetes</taxon>
        <taxon>Hypocreomycetidae</taxon>
        <taxon>Hypocreales</taxon>
        <taxon>Hypocreaceae</taxon>
        <taxon>Cladobotryum</taxon>
    </lineage>
</organism>
<evidence type="ECO:0000256" key="1">
    <source>
        <dbReference type="SAM" id="MobiDB-lite"/>
    </source>
</evidence>